<dbReference type="GO" id="GO:0016020">
    <property type="term" value="C:membrane"/>
    <property type="evidence" value="ECO:0007669"/>
    <property type="project" value="UniProtKB-SubCell"/>
</dbReference>
<dbReference type="InterPro" id="IPR020846">
    <property type="entry name" value="MFS_dom"/>
</dbReference>
<dbReference type="SUPFAM" id="SSF103473">
    <property type="entry name" value="MFS general substrate transporter"/>
    <property type="match status" value="1"/>
</dbReference>
<sequence length="427" mass="47040">MQANVVLMAKETDRQIQRSLNYKTDSGYSWVVVAACFVIYGLIIGNIRSFGVIFVAILDHFNVSREQASWPLSLLYAIMFFTGFGCGLVNTQLPIIINQYFVKLRGTASGFAFSGGTVGAFLLPPLVEYLLNEYSLRGCFLIVGALTMNAIPAALLLRPPISENNSCKCVLMNEESKSASTVEKLENSESVTNKDQKLSSSTEVNSKSSLVINQYLFVLKCLSRNAVYVTICVLHAVFMWSWTTIALIVVDFAVDRGLHLSQAVTLLSSFAASDLIGRMTVGYVSDKKIIERKTVAFIAILMIGLVSLITPFFHSFAAFTTISLLLGLFTGSLIILFGVLIAECVEIERVPIAIGISFSFFGFVALLRPEIIGFFRDVCNAYDGLFYGIGFVCVLTAFVWFVVININKKNSLQSFAQIQSIRVDSEN</sequence>
<dbReference type="GO" id="GO:0008028">
    <property type="term" value="F:monocarboxylic acid transmembrane transporter activity"/>
    <property type="evidence" value="ECO:0007669"/>
    <property type="project" value="TreeGrafter"/>
</dbReference>
<dbReference type="AlphaFoldDB" id="A0A443SAR0"/>
<dbReference type="Pfam" id="PF07690">
    <property type="entry name" value="MFS_1"/>
    <property type="match status" value="2"/>
</dbReference>
<keyword evidence="2" id="KW-0812">Transmembrane</keyword>
<dbReference type="Gene3D" id="1.20.1250.20">
    <property type="entry name" value="MFS general substrate transporter like domains"/>
    <property type="match status" value="2"/>
</dbReference>
<name>A0A443SAR0_9ACAR</name>
<dbReference type="PROSITE" id="PS50850">
    <property type="entry name" value="MFS"/>
    <property type="match status" value="1"/>
</dbReference>
<comment type="caution">
    <text evidence="4">The sequence shown here is derived from an EMBL/GenBank/DDBJ whole genome shotgun (WGS) entry which is preliminary data.</text>
</comment>
<dbReference type="InterPro" id="IPR011701">
    <property type="entry name" value="MFS"/>
</dbReference>
<feature type="transmembrane region" description="Helical" evidence="2">
    <location>
        <begin position="384"/>
        <end position="404"/>
    </location>
</feature>
<feature type="transmembrane region" description="Helical" evidence="2">
    <location>
        <begin position="134"/>
        <end position="157"/>
    </location>
</feature>
<feature type="transmembrane region" description="Helical" evidence="2">
    <location>
        <begin position="226"/>
        <end position="250"/>
    </location>
</feature>
<reference evidence="4 5" key="1">
    <citation type="journal article" date="2018" name="Gigascience">
        <title>Genomes of trombidid mites reveal novel predicted allergens and laterally-transferred genes associated with secondary metabolism.</title>
        <authorList>
            <person name="Dong X."/>
            <person name="Chaisiri K."/>
            <person name="Xia D."/>
            <person name="Armstrong S.D."/>
            <person name="Fang Y."/>
            <person name="Donnelly M.J."/>
            <person name="Kadowaki T."/>
            <person name="McGarry J.W."/>
            <person name="Darby A.C."/>
            <person name="Makepeace B.L."/>
        </authorList>
    </citation>
    <scope>NUCLEOTIDE SEQUENCE [LARGE SCALE GENOMIC DNA]</scope>
    <source>
        <strain evidence="4">UoL-UT</strain>
    </source>
</reference>
<dbReference type="PANTHER" id="PTHR11360:SF303">
    <property type="entry name" value="MAJOR FACILITATOR SUPERFAMILY (MFS) PROFILE DOMAIN-CONTAINING PROTEIN"/>
    <property type="match status" value="1"/>
</dbReference>
<feature type="domain" description="Major facilitator superfamily (MFS) profile" evidence="3">
    <location>
        <begin position="227"/>
        <end position="427"/>
    </location>
</feature>
<evidence type="ECO:0000256" key="1">
    <source>
        <dbReference type="ARBA" id="ARBA00004141"/>
    </source>
</evidence>
<feature type="transmembrane region" description="Helical" evidence="2">
    <location>
        <begin position="28"/>
        <end position="58"/>
    </location>
</feature>
<gene>
    <name evidence="4" type="ORF">B4U80_08418</name>
</gene>
<dbReference type="VEuPathDB" id="VectorBase:LDEU007402"/>
<dbReference type="InterPro" id="IPR050327">
    <property type="entry name" value="Proton-linked_MCT"/>
</dbReference>
<evidence type="ECO:0000313" key="4">
    <source>
        <dbReference type="EMBL" id="RWS24638.1"/>
    </source>
</evidence>
<feature type="transmembrane region" description="Helical" evidence="2">
    <location>
        <begin position="295"/>
        <end position="313"/>
    </location>
</feature>
<keyword evidence="5" id="KW-1185">Reference proteome</keyword>
<protein>
    <submittedName>
        <fullName evidence="4">Monocarboxylate transporter-like protein</fullName>
    </submittedName>
</protein>
<dbReference type="OrthoDB" id="6416467at2759"/>
<evidence type="ECO:0000256" key="2">
    <source>
        <dbReference type="SAM" id="Phobius"/>
    </source>
</evidence>
<feature type="transmembrane region" description="Helical" evidence="2">
    <location>
        <begin position="319"/>
        <end position="340"/>
    </location>
</feature>
<evidence type="ECO:0000313" key="5">
    <source>
        <dbReference type="Proteomes" id="UP000288716"/>
    </source>
</evidence>
<accession>A0A443SAR0</accession>
<proteinExistence type="predicted"/>
<feature type="transmembrane region" description="Helical" evidence="2">
    <location>
        <begin position="102"/>
        <end position="122"/>
    </location>
</feature>
<dbReference type="PANTHER" id="PTHR11360">
    <property type="entry name" value="MONOCARBOXYLATE TRANSPORTER"/>
    <property type="match status" value="1"/>
</dbReference>
<dbReference type="STRING" id="299467.A0A443SAR0"/>
<comment type="subcellular location">
    <subcellularLocation>
        <location evidence="1">Membrane</location>
        <topology evidence="1">Multi-pass membrane protein</topology>
    </subcellularLocation>
</comment>
<feature type="transmembrane region" description="Helical" evidence="2">
    <location>
        <begin position="262"/>
        <end position="283"/>
    </location>
</feature>
<dbReference type="EMBL" id="NCKV01004627">
    <property type="protein sequence ID" value="RWS24638.1"/>
    <property type="molecule type" value="Genomic_DNA"/>
</dbReference>
<keyword evidence="2" id="KW-1133">Transmembrane helix</keyword>
<dbReference type="InterPro" id="IPR036259">
    <property type="entry name" value="MFS_trans_sf"/>
</dbReference>
<organism evidence="4 5">
    <name type="scientific">Leptotrombidium deliense</name>
    <dbReference type="NCBI Taxonomy" id="299467"/>
    <lineage>
        <taxon>Eukaryota</taxon>
        <taxon>Metazoa</taxon>
        <taxon>Ecdysozoa</taxon>
        <taxon>Arthropoda</taxon>
        <taxon>Chelicerata</taxon>
        <taxon>Arachnida</taxon>
        <taxon>Acari</taxon>
        <taxon>Acariformes</taxon>
        <taxon>Trombidiformes</taxon>
        <taxon>Prostigmata</taxon>
        <taxon>Anystina</taxon>
        <taxon>Parasitengona</taxon>
        <taxon>Trombiculoidea</taxon>
        <taxon>Trombiculidae</taxon>
        <taxon>Leptotrombidium</taxon>
    </lineage>
</organism>
<feature type="transmembrane region" description="Helical" evidence="2">
    <location>
        <begin position="352"/>
        <end position="372"/>
    </location>
</feature>
<keyword evidence="2" id="KW-0472">Membrane</keyword>
<dbReference type="Proteomes" id="UP000288716">
    <property type="component" value="Unassembled WGS sequence"/>
</dbReference>
<evidence type="ECO:0000259" key="3">
    <source>
        <dbReference type="PROSITE" id="PS50850"/>
    </source>
</evidence>
<feature type="transmembrane region" description="Helical" evidence="2">
    <location>
        <begin position="70"/>
        <end position="90"/>
    </location>
</feature>